<evidence type="ECO:0000313" key="2">
    <source>
        <dbReference type="EnsemblPlants" id="TraesCS2A02G185100.1.cds1"/>
    </source>
</evidence>
<feature type="region of interest" description="Disordered" evidence="1">
    <location>
        <begin position="1"/>
        <end position="39"/>
    </location>
</feature>
<dbReference type="Proteomes" id="UP000019116">
    <property type="component" value="Chromosome 2A"/>
</dbReference>
<feature type="compositionally biased region" description="Gly residues" evidence="1">
    <location>
        <begin position="70"/>
        <end position="90"/>
    </location>
</feature>
<dbReference type="AlphaFoldDB" id="A0A3B6AVU9"/>
<dbReference type="EnsemblPlants" id="TraesCS2A02G185100.1">
    <property type="protein sequence ID" value="TraesCS2A02G185100.1.cds1"/>
    <property type="gene ID" value="TraesCS2A02G185100"/>
</dbReference>
<dbReference type="Gramene" id="TraesPARA_EIv1.0_0425070.1">
    <property type="protein sequence ID" value="TraesPARA_EIv1.0_0425070.1.CDS1"/>
    <property type="gene ID" value="TraesPARA_EIv1.0_0425070"/>
</dbReference>
<keyword evidence="3" id="KW-1185">Reference proteome</keyword>
<feature type="region of interest" description="Disordered" evidence="1">
    <location>
        <begin position="67"/>
        <end position="150"/>
    </location>
</feature>
<dbReference type="Gramene" id="TraesWEE_scaffold_120639_01G000100.1">
    <property type="protein sequence ID" value="TraesWEE_scaffold_120639_01G000100.1"/>
    <property type="gene ID" value="TraesWEE_scaffold_120639_01G000100"/>
</dbReference>
<evidence type="ECO:0000256" key="1">
    <source>
        <dbReference type="SAM" id="MobiDB-lite"/>
    </source>
</evidence>
<dbReference type="Gramene" id="TraesLDM2A03G00642360.1">
    <property type="protein sequence ID" value="TraesLDM2A03G00642360.1.CDS1"/>
    <property type="gene ID" value="TraesLDM2A03G00642360"/>
</dbReference>
<dbReference type="Gramene" id="TraesROB_scaffold_119994_01G000100.1">
    <property type="protein sequence ID" value="TraesROB_scaffold_119994_01G000100.1"/>
    <property type="gene ID" value="TraesROB_scaffold_119994_01G000100"/>
</dbReference>
<dbReference type="Gramene" id="TraesARI2A03G00646590.1">
    <property type="protein sequence ID" value="TraesARI2A03G00646590.1.CDS1"/>
    <property type="gene ID" value="TraesARI2A03G00646590"/>
</dbReference>
<sequence>MCTLATGWGGQRSRRRAPPCAGGQIGGRGRHPSPDPAANVGRLLALEAKSGPRHGIRQPTLGIYSCGRSNRGGGAASLAGSGRGGDGGGQIVATARHPSPKVAAPGACARTSVGGSRGGARPHVVHRGHHHRGGMERGAPGLARGGPLPA</sequence>
<dbReference type="Gramene" id="TraesMAC2A03G00637750.1">
    <property type="protein sequence ID" value="TraesMAC2A03G00637750.1.CDS1"/>
    <property type="gene ID" value="TraesMAC2A03G00637750"/>
</dbReference>
<dbReference type="Gramene" id="TraesSYM2A03G00645700.1">
    <property type="protein sequence ID" value="TraesSYM2A03G00645700.1.CDS1"/>
    <property type="gene ID" value="TraesSYM2A03G00645700"/>
</dbReference>
<dbReference type="Gramene" id="TraesJAG2A03G00638580.1">
    <property type="protein sequence ID" value="TraesJAG2A03G00638580.1.CDS1"/>
    <property type="gene ID" value="TraesJAG2A03G00638580"/>
</dbReference>
<protein>
    <submittedName>
        <fullName evidence="2">Uncharacterized protein</fullName>
    </submittedName>
</protein>
<dbReference type="Gramene" id="TraesCAD_scaffold_064347_01G000300.1">
    <property type="protein sequence ID" value="TraesCAD_scaffold_064347_01G000300.1"/>
    <property type="gene ID" value="TraesCAD_scaffold_064347_01G000300"/>
</dbReference>
<reference evidence="2" key="1">
    <citation type="submission" date="2018-08" db="EMBL/GenBank/DDBJ databases">
        <authorList>
            <person name="Rossello M."/>
        </authorList>
    </citation>
    <scope>NUCLEOTIDE SEQUENCE [LARGE SCALE GENOMIC DNA]</scope>
    <source>
        <strain evidence="2">cv. Chinese Spring</strain>
    </source>
</reference>
<feature type="compositionally biased region" description="Basic residues" evidence="1">
    <location>
        <begin position="123"/>
        <end position="132"/>
    </location>
</feature>
<dbReference type="Gramene" id="TraesCLE_scaffold_099615_01G000100.1">
    <property type="protein sequence ID" value="TraesCLE_scaffold_099615_01G000100.1"/>
    <property type="gene ID" value="TraesCLE_scaffold_099615_01G000100"/>
</dbReference>
<name>A0A3B6AVU9_WHEAT</name>
<reference evidence="2" key="2">
    <citation type="submission" date="2018-10" db="UniProtKB">
        <authorList>
            <consortium name="EnsemblPlants"/>
        </authorList>
    </citation>
    <scope>IDENTIFICATION</scope>
</reference>
<dbReference type="Gramene" id="TraesCS2A03G0384300.1">
    <property type="protein sequence ID" value="TraesCS2A03G0384300.1.CDS1"/>
    <property type="gene ID" value="TraesCS2A03G0384300"/>
</dbReference>
<dbReference type="Gramene" id="TraesJUL2A03G00643550.1">
    <property type="protein sequence ID" value="TraesJUL2A03G00643550.1.CDS1"/>
    <property type="gene ID" value="TraesJUL2A03G00643550"/>
</dbReference>
<dbReference type="Gramene" id="TraesLAC2A03G00643230.1">
    <property type="protein sequence ID" value="TraesLAC2A03G00643230.1.CDS1"/>
    <property type="gene ID" value="TraesLAC2A03G00643230"/>
</dbReference>
<proteinExistence type="predicted"/>
<evidence type="ECO:0000313" key="3">
    <source>
        <dbReference type="Proteomes" id="UP000019116"/>
    </source>
</evidence>
<feature type="compositionally biased region" description="Low complexity" evidence="1">
    <location>
        <begin position="137"/>
        <end position="150"/>
    </location>
</feature>
<dbReference type="Gramene" id="TraesNOR2A03G00648330.1">
    <property type="protein sequence ID" value="TraesNOR2A03G00648330.1.CDS1"/>
    <property type="gene ID" value="TraesNOR2A03G00648330"/>
</dbReference>
<dbReference type="Gramene" id="TraesSTA2A03G00638030.1">
    <property type="protein sequence ID" value="TraesSTA2A03G00638030.1.CDS1"/>
    <property type="gene ID" value="TraesSTA2A03G00638030"/>
</dbReference>
<dbReference type="Gramene" id="TraesCS2A02G185100.1">
    <property type="protein sequence ID" value="TraesCS2A02G185100.1.cds1"/>
    <property type="gene ID" value="TraesCS2A02G185100"/>
</dbReference>
<organism evidence="2">
    <name type="scientific">Triticum aestivum</name>
    <name type="common">Wheat</name>
    <dbReference type="NCBI Taxonomy" id="4565"/>
    <lineage>
        <taxon>Eukaryota</taxon>
        <taxon>Viridiplantae</taxon>
        <taxon>Streptophyta</taxon>
        <taxon>Embryophyta</taxon>
        <taxon>Tracheophyta</taxon>
        <taxon>Spermatophyta</taxon>
        <taxon>Magnoliopsida</taxon>
        <taxon>Liliopsida</taxon>
        <taxon>Poales</taxon>
        <taxon>Poaceae</taxon>
        <taxon>BOP clade</taxon>
        <taxon>Pooideae</taxon>
        <taxon>Triticodae</taxon>
        <taxon>Triticeae</taxon>
        <taxon>Triticinae</taxon>
        <taxon>Triticum</taxon>
    </lineage>
</organism>
<accession>A0A3B6AVU9</accession>